<keyword evidence="2" id="KW-0378">Hydrolase</keyword>
<reference evidence="2" key="1">
    <citation type="journal article" date="2021" name="Sci. Rep.">
        <title>Diploid genomic architecture of Nitzschia inconspicua, an elite biomass production diatom.</title>
        <authorList>
            <person name="Oliver A."/>
            <person name="Podell S."/>
            <person name="Pinowska A."/>
            <person name="Traller J.C."/>
            <person name="Smith S.R."/>
            <person name="McClure R."/>
            <person name="Beliaev A."/>
            <person name="Bohutskyi P."/>
            <person name="Hill E.A."/>
            <person name="Rabines A."/>
            <person name="Zheng H."/>
            <person name="Allen L.Z."/>
            <person name="Kuo A."/>
            <person name="Grigoriev I.V."/>
            <person name="Allen A.E."/>
            <person name="Hazlebeck D."/>
            <person name="Allen E.E."/>
        </authorList>
    </citation>
    <scope>NUCLEOTIDE SEQUENCE</scope>
    <source>
        <strain evidence="2">Hildebrandi</strain>
    </source>
</reference>
<dbReference type="GO" id="GO:0004519">
    <property type="term" value="F:endonuclease activity"/>
    <property type="evidence" value="ECO:0007669"/>
    <property type="project" value="UniProtKB-KW"/>
</dbReference>
<keyword evidence="3" id="KW-1185">Reference proteome</keyword>
<dbReference type="EMBL" id="JAGRRH010000007">
    <property type="protein sequence ID" value="KAG7365797.1"/>
    <property type="molecule type" value="Genomic_DNA"/>
</dbReference>
<gene>
    <name evidence="2" type="ORF">IV203_028467</name>
</gene>
<keyword evidence="2" id="KW-0540">Nuclease</keyword>
<protein>
    <submittedName>
        <fullName evidence="2">DDE superfamily endonuclease</fullName>
    </submittedName>
</protein>
<dbReference type="OrthoDB" id="4327074at2759"/>
<evidence type="ECO:0000313" key="2">
    <source>
        <dbReference type="EMBL" id="KAG7365797.1"/>
    </source>
</evidence>
<dbReference type="AlphaFoldDB" id="A0A9K3LP58"/>
<organism evidence="2 3">
    <name type="scientific">Nitzschia inconspicua</name>
    <dbReference type="NCBI Taxonomy" id="303405"/>
    <lineage>
        <taxon>Eukaryota</taxon>
        <taxon>Sar</taxon>
        <taxon>Stramenopiles</taxon>
        <taxon>Ochrophyta</taxon>
        <taxon>Bacillariophyta</taxon>
        <taxon>Bacillariophyceae</taxon>
        <taxon>Bacillariophycidae</taxon>
        <taxon>Bacillariales</taxon>
        <taxon>Bacillariaceae</taxon>
        <taxon>Nitzschia</taxon>
    </lineage>
</organism>
<comment type="caution">
    <text evidence="2">The sequence shown here is derived from an EMBL/GenBank/DDBJ whole genome shotgun (WGS) entry which is preliminary data.</text>
</comment>
<dbReference type="GO" id="GO:0003676">
    <property type="term" value="F:nucleic acid binding"/>
    <property type="evidence" value="ECO:0007669"/>
    <property type="project" value="InterPro"/>
</dbReference>
<feature type="domain" description="DDE-1" evidence="1">
    <location>
        <begin position="124"/>
        <end position="185"/>
    </location>
</feature>
<name>A0A9K3LP58_9STRA</name>
<proteinExistence type="predicted"/>
<reference evidence="2" key="2">
    <citation type="submission" date="2021-04" db="EMBL/GenBank/DDBJ databases">
        <authorList>
            <person name="Podell S."/>
        </authorList>
    </citation>
    <scope>NUCLEOTIDE SEQUENCE</scope>
    <source>
        <strain evidence="2">Hildebrandi</strain>
    </source>
</reference>
<accession>A0A9K3LP58</accession>
<dbReference type="Proteomes" id="UP000693970">
    <property type="component" value="Unassembled WGS sequence"/>
</dbReference>
<sequence length="209" mass="23749">MCRHITSLHHLMSNGQKLTVRCRWGKEKVQHYSFRGAYYRMGTRIEEVVIGMPYCRLQGKHSVTVRQSGYNKTRATASLADAADGSKLKPMIIFKGEPRGTIATRELPMSVWCLISKKGGWSSSFLFMDHFRCHYSDTVKARLDSVGVQLKLISKGCTSVVQPIDVGVNKPFKDRIKSQWWEWMIGFGQDGGNIPTPSREDVQHWVVEA</sequence>
<dbReference type="InterPro" id="IPR004875">
    <property type="entry name" value="DDE_SF_endonuclease_dom"/>
</dbReference>
<evidence type="ECO:0000313" key="3">
    <source>
        <dbReference type="Proteomes" id="UP000693970"/>
    </source>
</evidence>
<dbReference type="Pfam" id="PF03184">
    <property type="entry name" value="DDE_1"/>
    <property type="match status" value="1"/>
</dbReference>
<evidence type="ECO:0000259" key="1">
    <source>
        <dbReference type="Pfam" id="PF03184"/>
    </source>
</evidence>
<keyword evidence="2" id="KW-0255">Endonuclease</keyword>